<comment type="caution">
    <text evidence="4">The sequence shown here is derived from an EMBL/GenBank/DDBJ whole genome shotgun (WGS) entry which is preliminary data.</text>
</comment>
<reference evidence="4 5" key="1">
    <citation type="submission" date="2019-03" db="EMBL/GenBank/DDBJ databases">
        <title>Draft genome of Massilia hortus sp. nov., a novel bacterial species of the Oxalobacteraceae family.</title>
        <authorList>
            <person name="Peta V."/>
            <person name="Raths R."/>
            <person name="Bucking H."/>
        </authorList>
    </citation>
    <scope>NUCLEOTIDE SEQUENCE [LARGE SCALE GENOMIC DNA]</scope>
    <source>
        <strain evidence="4 5">ONC3</strain>
    </source>
</reference>
<feature type="compositionally biased region" description="Low complexity" evidence="1">
    <location>
        <begin position="62"/>
        <end position="74"/>
    </location>
</feature>
<evidence type="ECO:0000259" key="3">
    <source>
        <dbReference type="Pfam" id="PF13511"/>
    </source>
</evidence>
<accession>A0A4Y9T173</accession>
<protein>
    <submittedName>
        <fullName evidence="4">DUF4124 domain-containing protein</fullName>
    </submittedName>
</protein>
<sequence length="167" mass="18545">MNQLVRSIPLRRFACAALLLYAGLAQAQYVWIDAKGVRQYSDRPPPPGTPRAQILKAPKGLAQEPDAPPAAQAQIDKKKGPPTLAEREQDFRKRQQARAEEDTKAAEETQRKQAQAENCEAARRYKAALESGERMSTTTASGERGFLTDAERTLRLAKTIRVLADCR</sequence>
<evidence type="ECO:0000313" key="5">
    <source>
        <dbReference type="Proteomes" id="UP000297258"/>
    </source>
</evidence>
<dbReference type="EMBL" id="SPUM01000047">
    <property type="protein sequence ID" value="TFW32953.1"/>
    <property type="molecule type" value="Genomic_DNA"/>
</dbReference>
<evidence type="ECO:0000256" key="2">
    <source>
        <dbReference type="SAM" id="SignalP"/>
    </source>
</evidence>
<proteinExistence type="predicted"/>
<keyword evidence="2" id="KW-0732">Signal</keyword>
<gene>
    <name evidence="4" type="ORF">E4O92_08500</name>
</gene>
<feature type="region of interest" description="Disordered" evidence="1">
    <location>
        <begin position="40"/>
        <end position="119"/>
    </location>
</feature>
<feature type="chain" id="PRO_5021316669" evidence="2">
    <location>
        <begin position="28"/>
        <end position="167"/>
    </location>
</feature>
<dbReference type="OrthoDB" id="9181422at2"/>
<dbReference type="InterPro" id="IPR025392">
    <property type="entry name" value="DUF4124"/>
</dbReference>
<feature type="compositionally biased region" description="Basic and acidic residues" evidence="1">
    <location>
        <begin position="75"/>
        <end position="111"/>
    </location>
</feature>
<keyword evidence="5" id="KW-1185">Reference proteome</keyword>
<feature type="signal peptide" evidence="2">
    <location>
        <begin position="1"/>
        <end position="27"/>
    </location>
</feature>
<dbReference type="AlphaFoldDB" id="A0A4Y9T173"/>
<organism evidence="4 5">
    <name type="scientific">Massilia horti</name>
    <dbReference type="NCBI Taxonomy" id="2562153"/>
    <lineage>
        <taxon>Bacteria</taxon>
        <taxon>Pseudomonadati</taxon>
        <taxon>Pseudomonadota</taxon>
        <taxon>Betaproteobacteria</taxon>
        <taxon>Burkholderiales</taxon>
        <taxon>Oxalobacteraceae</taxon>
        <taxon>Telluria group</taxon>
        <taxon>Massilia</taxon>
    </lineage>
</organism>
<dbReference type="Pfam" id="PF13511">
    <property type="entry name" value="DUF4124"/>
    <property type="match status" value="1"/>
</dbReference>
<feature type="domain" description="DUF4124" evidence="3">
    <location>
        <begin position="15"/>
        <end position="70"/>
    </location>
</feature>
<dbReference type="RefSeq" id="WP_135189334.1">
    <property type="nucleotide sequence ID" value="NZ_SPUM01000047.1"/>
</dbReference>
<dbReference type="Proteomes" id="UP000297258">
    <property type="component" value="Unassembled WGS sequence"/>
</dbReference>
<name>A0A4Y9T173_9BURK</name>
<evidence type="ECO:0000256" key="1">
    <source>
        <dbReference type="SAM" id="MobiDB-lite"/>
    </source>
</evidence>
<evidence type="ECO:0000313" key="4">
    <source>
        <dbReference type="EMBL" id="TFW32953.1"/>
    </source>
</evidence>